<accession>A0A7G9SPI1</accession>
<dbReference type="AlphaFoldDB" id="A0A7G9SPI1"/>
<keyword evidence="1" id="KW-0812">Transmembrane</keyword>
<evidence type="ECO:0000313" key="3">
    <source>
        <dbReference type="Proteomes" id="UP000515804"/>
    </source>
</evidence>
<reference evidence="2 3" key="1">
    <citation type="submission" date="2020-08" db="EMBL/GenBank/DDBJ databases">
        <title>Genome sequence of Thermomonas carbonis KCTC 42013T.</title>
        <authorList>
            <person name="Hyun D.-W."/>
            <person name="Bae J.-W."/>
        </authorList>
    </citation>
    <scope>NUCLEOTIDE SEQUENCE [LARGE SCALE GENOMIC DNA]</scope>
    <source>
        <strain evidence="2 3">KCTC 42013</strain>
    </source>
</reference>
<keyword evidence="3" id="KW-1185">Reference proteome</keyword>
<feature type="transmembrane region" description="Helical" evidence="1">
    <location>
        <begin position="29"/>
        <end position="51"/>
    </location>
</feature>
<dbReference type="RefSeq" id="WP_187552273.1">
    <property type="nucleotide sequence ID" value="NZ_BMZL01000001.1"/>
</dbReference>
<protein>
    <submittedName>
        <fullName evidence="2">Uncharacterized protein</fullName>
    </submittedName>
</protein>
<evidence type="ECO:0000313" key="2">
    <source>
        <dbReference type="EMBL" id="QNN69756.1"/>
    </source>
</evidence>
<sequence>MSDPARPDATSATGTITRFANGWWPRLRWFLAEFLVIVAGVLVALAVNAWWQGRQERQVEIAYLQQLHVDLQASSQTLADTHALIEGMTRASASVLHQFWRPGQRSDGDLRKLMAEPLRSRRVLPVLGTARSLIASGDLRLIQSTSLRSAIPRYVDAMDAYVSDVARYDETYYQPGVRDVAELFDGSALVAGADLPRDRDYSTYSRPDSTAQPPFPVDLQMLLKDEAVYRAYSKLLIGHRGQANQYRAMQKATAELQAEVTAALASLQR</sequence>
<gene>
    <name evidence="2" type="ORF">H9L16_14040</name>
</gene>
<dbReference type="EMBL" id="CP060719">
    <property type="protein sequence ID" value="QNN69756.1"/>
    <property type="molecule type" value="Genomic_DNA"/>
</dbReference>
<keyword evidence="1" id="KW-1133">Transmembrane helix</keyword>
<organism evidence="2 3">
    <name type="scientific">Thermomonas carbonis</name>
    <dbReference type="NCBI Taxonomy" id="1463158"/>
    <lineage>
        <taxon>Bacteria</taxon>
        <taxon>Pseudomonadati</taxon>
        <taxon>Pseudomonadota</taxon>
        <taxon>Gammaproteobacteria</taxon>
        <taxon>Lysobacterales</taxon>
        <taxon>Lysobacteraceae</taxon>
        <taxon>Thermomonas</taxon>
    </lineage>
</organism>
<proteinExistence type="predicted"/>
<dbReference type="KEGG" id="tcn:H9L16_14040"/>
<name>A0A7G9SPI1_9GAMM</name>
<evidence type="ECO:0000256" key="1">
    <source>
        <dbReference type="SAM" id="Phobius"/>
    </source>
</evidence>
<keyword evidence="1" id="KW-0472">Membrane</keyword>
<dbReference type="Proteomes" id="UP000515804">
    <property type="component" value="Chromosome"/>
</dbReference>